<dbReference type="InterPro" id="IPR027417">
    <property type="entry name" value="P-loop_NTPase"/>
</dbReference>
<dbReference type="Gene3D" id="3.40.50.300">
    <property type="entry name" value="P-loop containing nucleotide triphosphate hydrolases"/>
    <property type="match status" value="1"/>
</dbReference>
<dbReference type="SUPFAM" id="SSF52540">
    <property type="entry name" value="P-loop containing nucleoside triphosphate hydrolases"/>
    <property type="match status" value="1"/>
</dbReference>
<reference evidence="4 5" key="1">
    <citation type="submission" date="2021-01" db="EMBL/GenBank/DDBJ databases">
        <title>Whole genome shotgun sequence of Microbispora siamensis NBRC 104113.</title>
        <authorList>
            <person name="Komaki H."/>
            <person name="Tamura T."/>
        </authorList>
    </citation>
    <scope>NUCLEOTIDE SEQUENCE [LARGE SCALE GENOMIC DNA]</scope>
    <source>
        <strain evidence="4 5">NBRC 104113</strain>
    </source>
</reference>
<accession>A0ABQ4GLE2</accession>
<evidence type="ECO:0000313" key="4">
    <source>
        <dbReference type="EMBL" id="GIH62232.1"/>
    </source>
</evidence>
<comment type="caution">
    <text evidence="4">The sequence shown here is derived from an EMBL/GenBank/DDBJ whole genome shotgun (WGS) entry which is preliminary data.</text>
</comment>
<evidence type="ECO:0008006" key="6">
    <source>
        <dbReference type="Google" id="ProtNLM"/>
    </source>
</evidence>
<gene>
    <name evidence="4" type="ORF">Msi02_30490</name>
</gene>
<feature type="domain" description="ABC-three component systems C-terminal" evidence="3">
    <location>
        <begin position="277"/>
        <end position="403"/>
    </location>
</feature>
<evidence type="ECO:0000313" key="5">
    <source>
        <dbReference type="Proteomes" id="UP000660454"/>
    </source>
</evidence>
<proteinExistence type="predicted"/>
<dbReference type="Pfam" id="PF10088">
    <property type="entry name" value="DUF2326"/>
    <property type="match status" value="1"/>
</dbReference>
<evidence type="ECO:0000256" key="1">
    <source>
        <dbReference type="SAM" id="Coils"/>
    </source>
</evidence>
<dbReference type="Pfam" id="PF20275">
    <property type="entry name" value="CTD10"/>
    <property type="match status" value="1"/>
</dbReference>
<evidence type="ECO:0000259" key="3">
    <source>
        <dbReference type="Pfam" id="PF20275"/>
    </source>
</evidence>
<feature type="domain" description="DUF2326" evidence="2">
    <location>
        <begin position="442"/>
        <end position="578"/>
    </location>
</feature>
<keyword evidence="5" id="KW-1185">Reference proteome</keyword>
<dbReference type="InterPro" id="IPR018760">
    <property type="entry name" value="DUF2326"/>
</dbReference>
<evidence type="ECO:0000259" key="2">
    <source>
        <dbReference type="Pfam" id="PF10088"/>
    </source>
</evidence>
<sequence length="578" mass="65207">MLRSLGASDPRFKTLEFQPGMNLLVADTTPSSANTDSRNGAGKSSAIELLHFLLGARADRHMATRKALKDITFQLFMDWRDAPWLEVRRRGSNPNVVSLNPDVSTQEAGQLSLGPAQVPLQTWNRLLEANLFGLRGDHPHVSGRVLLSFYMRRVANNAFNEPIRVHSRQAEVEATTNLAYLLGLDWKLASQYREIAAREAARQQLKKAINDPVWGRIVGNSADLRGQITLAEARVARLEEQIKAFRVVPEYENLKNRADEIARRIRSLSNQDVADKRNLEDIEAAIREEKDVDVRYLEPVYQELGVILPGQVRQRYEDVRLFHESIIRNRRRYLSEEAAAIRERLAARKNERERLGSEQAQVLRQLNEGGALEALTTLQRVYAEEQASLDALQNRLAAAQTLESSARQIAAMRLELEDRMTADLEERQAIISEATLLFDQFAKELYGEERGGYLAINAGRSSLKISPRIDSDDSRGIGNMAIFCFDLTVAVVAHRHGRGPDFIVHDSHLFDGVDDRQLRAALELANYVAVTEDMQYIATINSDDLDKAINRGYDPDGKLLRTRLTDAYSDGGLFGFRF</sequence>
<dbReference type="Proteomes" id="UP000660454">
    <property type="component" value="Unassembled WGS sequence"/>
</dbReference>
<feature type="coiled-coil region" evidence="1">
    <location>
        <begin position="375"/>
        <end position="402"/>
    </location>
</feature>
<feature type="coiled-coil region" evidence="1">
    <location>
        <begin position="221"/>
        <end position="271"/>
    </location>
</feature>
<dbReference type="InterPro" id="IPR046919">
    <property type="entry name" value="ABC-3C_CTD10"/>
</dbReference>
<protein>
    <recommendedName>
        <fullName evidence="6">DUF2326 domain-containing protein</fullName>
    </recommendedName>
</protein>
<dbReference type="EMBL" id="BOOF01000014">
    <property type="protein sequence ID" value="GIH62232.1"/>
    <property type="molecule type" value="Genomic_DNA"/>
</dbReference>
<organism evidence="4 5">
    <name type="scientific">Microbispora siamensis</name>
    <dbReference type="NCBI Taxonomy" id="564413"/>
    <lineage>
        <taxon>Bacteria</taxon>
        <taxon>Bacillati</taxon>
        <taxon>Actinomycetota</taxon>
        <taxon>Actinomycetes</taxon>
        <taxon>Streptosporangiales</taxon>
        <taxon>Streptosporangiaceae</taxon>
        <taxon>Microbispora</taxon>
    </lineage>
</organism>
<name>A0ABQ4GLE2_9ACTN</name>
<keyword evidence="1" id="KW-0175">Coiled coil</keyword>